<evidence type="ECO:0000256" key="1">
    <source>
        <dbReference type="ARBA" id="ARBA00000085"/>
    </source>
</evidence>
<dbReference type="Proteomes" id="UP000199071">
    <property type="component" value="Unassembled WGS sequence"/>
</dbReference>
<gene>
    <name evidence="15" type="ORF">SAMN02982931_02435</name>
</gene>
<evidence type="ECO:0000256" key="6">
    <source>
        <dbReference type="ARBA" id="ARBA00022692"/>
    </source>
</evidence>
<evidence type="ECO:0000256" key="5">
    <source>
        <dbReference type="ARBA" id="ARBA00022679"/>
    </source>
</evidence>
<evidence type="ECO:0000259" key="14">
    <source>
        <dbReference type="PROSITE" id="PS50885"/>
    </source>
</evidence>
<dbReference type="PANTHER" id="PTHR45436:SF5">
    <property type="entry name" value="SENSOR HISTIDINE KINASE TRCS"/>
    <property type="match status" value="1"/>
</dbReference>
<dbReference type="RefSeq" id="WP_090876681.1">
    <property type="nucleotide sequence ID" value="NZ_FMXQ01000004.1"/>
</dbReference>
<dbReference type="OrthoDB" id="9809567at2"/>
<keyword evidence="5" id="KW-0808">Transferase</keyword>
<evidence type="ECO:0000256" key="7">
    <source>
        <dbReference type="ARBA" id="ARBA00022777"/>
    </source>
</evidence>
<dbReference type="InterPro" id="IPR003594">
    <property type="entry name" value="HATPase_dom"/>
</dbReference>
<dbReference type="InterPro" id="IPR003660">
    <property type="entry name" value="HAMP_dom"/>
</dbReference>
<dbReference type="PROSITE" id="PS50885">
    <property type="entry name" value="HAMP"/>
    <property type="match status" value="1"/>
</dbReference>
<evidence type="ECO:0000256" key="3">
    <source>
        <dbReference type="ARBA" id="ARBA00012438"/>
    </source>
</evidence>
<dbReference type="Gene3D" id="1.10.287.130">
    <property type="match status" value="1"/>
</dbReference>
<dbReference type="GO" id="GO:0000155">
    <property type="term" value="F:phosphorelay sensor kinase activity"/>
    <property type="evidence" value="ECO:0007669"/>
    <property type="project" value="InterPro"/>
</dbReference>
<proteinExistence type="predicted"/>
<evidence type="ECO:0000256" key="11">
    <source>
        <dbReference type="SAM" id="MobiDB-lite"/>
    </source>
</evidence>
<dbReference type="STRING" id="665467.SAMN02982931_02435"/>
<dbReference type="GO" id="GO:0005886">
    <property type="term" value="C:plasma membrane"/>
    <property type="evidence" value="ECO:0007669"/>
    <property type="project" value="TreeGrafter"/>
</dbReference>
<keyword evidence="16" id="KW-1185">Reference proteome</keyword>
<evidence type="ECO:0000256" key="10">
    <source>
        <dbReference type="ARBA" id="ARBA00023136"/>
    </source>
</evidence>
<evidence type="ECO:0000256" key="12">
    <source>
        <dbReference type="SAM" id="Phobius"/>
    </source>
</evidence>
<name>A0A1G6CFJ2_9HYPH</name>
<dbReference type="InterPro" id="IPR036097">
    <property type="entry name" value="HisK_dim/P_sf"/>
</dbReference>
<keyword evidence="8 12" id="KW-1133">Transmembrane helix</keyword>
<dbReference type="SMART" id="SM00387">
    <property type="entry name" value="HATPase_c"/>
    <property type="match status" value="1"/>
</dbReference>
<feature type="compositionally biased region" description="Basic and acidic residues" evidence="11">
    <location>
        <begin position="398"/>
        <end position="414"/>
    </location>
</feature>
<feature type="domain" description="Histidine kinase" evidence="13">
    <location>
        <begin position="249"/>
        <end position="454"/>
    </location>
</feature>
<feature type="domain" description="HAMP" evidence="14">
    <location>
        <begin position="190"/>
        <end position="241"/>
    </location>
</feature>
<dbReference type="InterPro" id="IPR036890">
    <property type="entry name" value="HATPase_C_sf"/>
</dbReference>
<evidence type="ECO:0000313" key="16">
    <source>
        <dbReference type="Proteomes" id="UP000199071"/>
    </source>
</evidence>
<dbReference type="InterPro" id="IPR005467">
    <property type="entry name" value="His_kinase_dom"/>
</dbReference>
<sequence length="454" mass="49558">MRRNSLSFRLIAAATLWSVVALVVAGLILTSLYKQTVEQAFDERLSVYLRTLVGNLASQETDELADPGNLGEPRFELTYSGWYWQVRGADGGPVVLASKSLFTDILDLKKARDRRDVNGMTAGALVGPDNQALRVLSLTVALGDDRRYDVLVAGDAGETAEQIQSFRWSVFLTLSVFGLGLILATTAQTRWGLRPLDKVRSALAALRSGKEARFEGPFPAEIEPLAKELNALLESNQQIIERARTQVGNLAHALKTPLSVITNEARAGSGPLAEKVAEQAEIMRMQVNHYLDRAQIAARSKVIGVVTDVLPAVNSLARAMRRIHEDRGLEITVSVPEAARFLGEKQDLEEIAGNLVDNACKWAKSQVVITAEYQPPKDAERGELKLLIDDDGPGLTAEQREQATRRGRRLDETKPGSGLGLSIVTELVQLYDGRLELDRAPQGGLRVVVILPAA</sequence>
<keyword evidence="6 12" id="KW-0812">Transmembrane</keyword>
<keyword evidence="9" id="KW-0902">Two-component regulatory system</keyword>
<protein>
    <recommendedName>
        <fullName evidence="3">histidine kinase</fullName>
        <ecNumber evidence="3">2.7.13.3</ecNumber>
    </recommendedName>
</protein>
<dbReference type="Pfam" id="PF02518">
    <property type="entry name" value="HATPase_c"/>
    <property type="match status" value="1"/>
</dbReference>
<dbReference type="SUPFAM" id="SSF55874">
    <property type="entry name" value="ATPase domain of HSP90 chaperone/DNA topoisomerase II/histidine kinase"/>
    <property type="match status" value="1"/>
</dbReference>
<dbReference type="EMBL" id="FMXQ01000004">
    <property type="protein sequence ID" value="SDB31684.1"/>
    <property type="molecule type" value="Genomic_DNA"/>
</dbReference>
<evidence type="ECO:0000259" key="13">
    <source>
        <dbReference type="PROSITE" id="PS50109"/>
    </source>
</evidence>
<feature type="region of interest" description="Disordered" evidence="11">
    <location>
        <begin position="390"/>
        <end position="415"/>
    </location>
</feature>
<keyword evidence="7 15" id="KW-0418">Kinase</keyword>
<reference evidence="15 16" key="1">
    <citation type="submission" date="2016-10" db="EMBL/GenBank/DDBJ databases">
        <authorList>
            <person name="de Groot N.N."/>
        </authorList>
    </citation>
    <scope>NUCLEOTIDE SEQUENCE [LARGE SCALE GENOMIC DNA]</scope>
    <source>
        <strain evidence="15 16">ATCC 35022</strain>
    </source>
</reference>
<organism evidence="15 16">
    <name type="scientific">Bauldia litoralis</name>
    <dbReference type="NCBI Taxonomy" id="665467"/>
    <lineage>
        <taxon>Bacteria</taxon>
        <taxon>Pseudomonadati</taxon>
        <taxon>Pseudomonadota</taxon>
        <taxon>Alphaproteobacteria</taxon>
        <taxon>Hyphomicrobiales</taxon>
        <taxon>Kaistiaceae</taxon>
        <taxon>Bauldia</taxon>
    </lineage>
</organism>
<evidence type="ECO:0000313" key="15">
    <source>
        <dbReference type="EMBL" id="SDB31684.1"/>
    </source>
</evidence>
<dbReference type="PANTHER" id="PTHR45436">
    <property type="entry name" value="SENSOR HISTIDINE KINASE YKOH"/>
    <property type="match status" value="1"/>
</dbReference>
<comment type="catalytic activity">
    <reaction evidence="1">
        <text>ATP + protein L-histidine = ADP + protein N-phospho-L-histidine.</text>
        <dbReference type="EC" id="2.7.13.3"/>
    </reaction>
</comment>
<dbReference type="Gene3D" id="3.30.565.10">
    <property type="entry name" value="Histidine kinase-like ATPase, C-terminal domain"/>
    <property type="match status" value="1"/>
</dbReference>
<dbReference type="EC" id="2.7.13.3" evidence="3"/>
<accession>A0A1G6CFJ2</accession>
<dbReference type="AlphaFoldDB" id="A0A1G6CFJ2"/>
<evidence type="ECO:0000256" key="8">
    <source>
        <dbReference type="ARBA" id="ARBA00022989"/>
    </source>
</evidence>
<dbReference type="PROSITE" id="PS50109">
    <property type="entry name" value="HIS_KIN"/>
    <property type="match status" value="1"/>
</dbReference>
<dbReference type="PRINTS" id="PR00344">
    <property type="entry name" value="BCTRLSENSOR"/>
</dbReference>
<dbReference type="SUPFAM" id="SSF47384">
    <property type="entry name" value="Homodimeric domain of signal transducing histidine kinase"/>
    <property type="match status" value="1"/>
</dbReference>
<keyword evidence="4" id="KW-0597">Phosphoprotein</keyword>
<comment type="subcellular location">
    <subcellularLocation>
        <location evidence="2">Membrane</location>
    </subcellularLocation>
</comment>
<dbReference type="InterPro" id="IPR050428">
    <property type="entry name" value="TCS_sensor_his_kinase"/>
</dbReference>
<feature type="transmembrane region" description="Helical" evidence="12">
    <location>
        <begin position="166"/>
        <end position="184"/>
    </location>
</feature>
<evidence type="ECO:0000256" key="4">
    <source>
        <dbReference type="ARBA" id="ARBA00022553"/>
    </source>
</evidence>
<dbReference type="InterPro" id="IPR004358">
    <property type="entry name" value="Sig_transdc_His_kin-like_C"/>
</dbReference>
<keyword evidence="10 12" id="KW-0472">Membrane</keyword>
<evidence type="ECO:0000256" key="2">
    <source>
        <dbReference type="ARBA" id="ARBA00004370"/>
    </source>
</evidence>
<evidence type="ECO:0000256" key="9">
    <source>
        <dbReference type="ARBA" id="ARBA00023012"/>
    </source>
</evidence>